<dbReference type="Proteomes" id="UP001143856">
    <property type="component" value="Unassembled WGS sequence"/>
</dbReference>
<evidence type="ECO:0000313" key="2">
    <source>
        <dbReference type="Proteomes" id="UP001143856"/>
    </source>
</evidence>
<accession>A0ACC1P2M1</accession>
<name>A0ACC1P2M1_9PEZI</name>
<proteinExistence type="predicted"/>
<evidence type="ECO:0000313" key="1">
    <source>
        <dbReference type="EMBL" id="KAJ2985570.1"/>
    </source>
</evidence>
<dbReference type="EMBL" id="JAPDGR010001083">
    <property type="protein sequence ID" value="KAJ2985570.1"/>
    <property type="molecule type" value="Genomic_DNA"/>
</dbReference>
<protein>
    <submittedName>
        <fullName evidence="1">Uncharacterized protein</fullName>
    </submittedName>
</protein>
<reference evidence="1" key="1">
    <citation type="submission" date="2022-10" db="EMBL/GenBank/DDBJ databases">
        <title>Genome Sequence of Xylaria curta.</title>
        <authorList>
            <person name="Buettner E."/>
        </authorList>
    </citation>
    <scope>NUCLEOTIDE SEQUENCE</scope>
    <source>
        <strain evidence="1">Babe10</strain>
    </source>
</reference>
<gene>
    <name evidence="1" type="ORF">NUW58_g5459</name>
</gene>
<sequence length="473" mass="52163">MGSNANASETTPLLSAPDHGVQNSNRFPTRIVSFHTLTIKRFLGNQFPFRSARKREAAKLEQIVSLAMCRCYIPIWAYESCYGFCRRAGSVRNSGRPVYNERKDGLLQIGHGLFLIANFLSVFAQTEWQLLLLRFIAGGAGSGPLSIGAGVIGDLWEPEQRGLSIALYTLGPLLGPAIGPIGAAHISANSSWRWIFGVSSIYILATFLLGLCTLRETYLPVITQRKRVATQSNTRPSGPTSENHTAPARTAPDSELKRDLKSIKRGLLRPFSLLWSEPLIQVLAIFTGYLFGLNHLTITTFQSLWKDTYQQDTLRASWNYGFIAIGFVLGSQITGFTNDRIYKPTNKEDGNPEIRVYMMLPASLLVPAGLLLYGWSAERRMHWLIPDIGVTIYAMGLIMSYQCAQAYIIDCYTSNAASSMSALMAVRSVAGFVFPIIAPILFASWGYGLGSTWLAGFAALMGMGLTMLRISRL</sequence>
<comment type="caution">
    <text evidence="1">The sequence shown here is derived from an EMBL/GenBank/DDBJ whole genome shotgun (WGS) entry which is preliminary data.</text>
</comment>
<organism evidence="1 2">
    <name type="scientific">Xylaria curta</name>
    <dbReference type="NCBI Taxonomy" id="42375"/>
    <lineage>
        <taxon>Eukaryota</taxon>
        <taxon>Fungi</taxon>
        <taxon>Dikarya</taxon>
        <taxon>Ascomycota</taxon>
        <taxon>Pezizomycotina</taxon>
        <taxon>Sordariomycetes</taxon>
        <taxon>Xylariomycetidae</taxon>
        <taxon>Xylariales</taxon>
        <taxon>Xylariaceae</taxon>
        <taxon>Xylaria</taxon>
    </lineage>
</organism>
<keyword evidence="2" id="KW-1185">Reference proteome</keyword>